<gene>
    <name evidence="2" type="primary">Contig19093.g20245</name>
    <name evidence="2" type="ORF">STYLEM_11912</name>
</gene>
<name>A0A078ALZ1_STYLE</name>
<feature type="domain" description="PH" evidence="1">
    <location>
        <begin position="16"/>
        <end position="113"/>
    </location>
</feature>
<dbReference type="SUPFAM" id="SSF50729">
    <property type="entry name" value="PH domain-like"/>
    <property type="match status" value="1"/>
</dbReference>
<dbReference type="OMA" id="SECLTVR"/>
<organism evidence="2 3">
    <name type="scientific">Stylonychia lemnae</name>
    <name type="common">Ciliate</name>
    <dbReference type="NCBI Taxonomy" id="5949"/>
    <lineage>
        <taxon>Eukaryota</taxon>
        <taxon>Sar</taxon>
        <taxon>Alveolata</taxon>
        <taxon>Ciliophora</taxon>
        <taxon>Intramacronucleata</taxon>
        <taxon>Spirotrichea</taxon>
        <taxon>Stichotrichia</taxon>
        <taxon>Sporadotrichida</taxon>
        <taxon>Oxytrichidae</taxon>
        <taxon>Stylonychinae</taxon>
        <taxon>Stylonychia</taxon>
    </lineage>
</organism>
<dbReference type="SMART" id="SM00233">
    <property type="entry name" value="PH"/>
    <property type="match status" value="1"/>
</dbReference>
<dbReference type="AlphaFoldDB" id="A0A078ALZ1"/>
<reference evidence="2 3" key="1">
    <citation type="submission" date="2014-06" db="EMBL/GenBank/DDBJ databases">
        <authorList>
            <person name="Swart Estienne"/>
        </authorList>
    </citation>
    <scope>NUCLEOTIDE SEQUENCE [LARGE SCALE GENOMIC DNA]</scope>
    <source>
        <strain evidence="2 3">130c</strain>
    </source>
</reference>
<proteinExistence type="predicted"/>
<keyword evidence="3" id="KW-1185">Reference proteome</keyword>
<dbReference type="PROSITE" id="PS50003">
    <property type="entry name" value="PH_DOMAIN"/>
    <property type="match status" value="1"/>
</dbReference>
<sequence>MERNNPDEIPEVRPSDVVKEGYLFKQSRFIKEWRKRWFVLTKNHILSFKDEKVYKNPTEVILIASCSTVKSVEEEINKPNAFKLEVNGRTYYMQAENYAEKEGWIGALGKAMIKKSVLIDDGDEDAYM</sequence>
<dbReference type="FunFam" id="2.30.29.30:FF:000286">
    <property type="entry name" value="PH-protein kinase domain containing protein"/>
    <property type="match status" value="1"/>
</dbReference>
<protein>
    <submittedName>
        <fullName evidence="2">Ph domain-containing protein</fullName>
    </submittedName>
</protein>
<dbReference type="EMBL" id="CCKQ01011326">
    <property type="protein sequence ID" value="CDW82876.1"/>
    <property type="molecule type" value="Genomic_DNA"/>
</dbReference>
<dbReference type="InterPro" id="IPR011993">
    <property type="entry name" value="PH-like_dom_sf"/>
</dbReference>
<evidence type="ECO:0000313" key="3">
    <source>
        <dbReference type="Proteomes" id="UP000039865"/>
    </source>
</evidence>
<evidence type="ECO:0000313" key="2">
    <source>
        <dbReference type="EMBL" id="CDW82876.1"/>
    </source>
</evidence>
<evidence type="ECO:0000259" key="1">
    <source>
        <dbReference type="PROSITE" id="PS50003"/>
    </source>
</evidence>
<dbReference type="Gene3D" id="2.30.29.30">
    <property type="entry name" value="Pleckstrin-homology domain (PH domain)/Phosphotyrosine-binding domain (PTB)"/>
    <property type="match status" value="1"/>
</dbReference>
<dbReference type="Proteomes" id="UP000039865">
    <property type="component" value="Unassembled WGS sequence"/>
</dbReference>
<dbReference type="InParanoid" id="A0A078ALZ1"/>
<accession>A0A078ALZ1</accession>
<dbReference type="PANTHER" id="PTHR14336">
    <property type="entry name" value="TANDEM PH DOMAIN CONTAINING PROTEIN"/>
    <property type="match status" value="1"/>
</dbReference>
<dbReference type="Pfam" id="PF00169">
    <property type="entry name" value="PH"/>
    <property type="match status" value="1"/>
</dbReference>
<dbReference type="InterPro" id="IPR001849">
    <property type="entry name" value="PH_domain"/>
</dbReference>
<dbReference type="InterPro" id="IPR051707">
    <property type="entry name" value="PI-Interact_SigTrans_Reg"/>
</dbReference>
<dbReference type="PANTHER" id="PTHR14336:SF8">
    <property type="entry name" value="PROTEIN OPY1"/>
    <property type="match status" value="1"/>
</dbReference>
<dbReference type="OrthoDB" id="10263923at2759"/>